<dbReference type="Proteomes" id="UP001154240">
    <property type="component" value="Unassembled WGS sequence"/>
</dbReference>
<dbReference type="RefSeq" id="WP_307633607.1">
    <property type="nucleotide sequence ID" value="NZ_JAPHEH010000001.1"/>
</dbReference>
<evidence type="ECO:0000313" key="1">
    <source>
        <dbReference type="EMBL" id="MDG4476641.1"/>
    </source>
</evidence>
<evidence type="ECO:0000313" key="2">
    <source>
        <dbReference type="Proteomes" id="UP001154240"/>
    </source>
</evidence>
<name>A0A9X4MG59_9BACT</name>
<sequence>MTVKKFHSRAPGILFLALLLLLSLPFPLRAGNALVNGQYLRGAGQDIQLRITVASPAPSTLIVIQNLPVGTLIDSASPAFNQYNAGTGEVKWLLTRISPGSYTLSLRLSQPVSSGGISGEIRYKDPASGRLTNLPVRP</sequence>
<reference evidence="1" key="1">
    <citation type="journal article" date="2022" name="bioRxiv">
        <title>Thiovibrio frasassiensisgen. nov., sp. nov., an autotrophic, elemental sulfur disproportionating bacterium isolated from sulfidic karst sediment, and proposal of Thiovibrionaceae fam. nov.</title>
        <authorList>
            <person name="Aronson H."/>
            <person name="Thomas C."/>
            <person name="Bhattacharyya M."/>
            <person name="Eckstein S."/>
            <person name="Jensen S."/>
            <person name="Barco R."/>
            <person name="Macalady J."/>
            <person name="Amend J."/>
        </authorList>
    </citation>
    <scope>NUCLEOTIDE SEQUENCE</scope>
    <source>
        <strain evidence="1">RS19-109</strain>
    </source>
</reference>
<keyword evidence="2" id="KW-1185">Reference proteome</keyword>
<comment type="caution">
    <text evidence="1">The sequence shown here is derived from an EMBL/GenBank/DDBJ whole genome shotgun (WGS) entry which is preliminary data.</text>
</comment>
<protein>
    <submittedName>
        <fullName evidence="1">Uncharacterized protein</fullName>
    </submittedName>
</protein>
<dbReference type="AlphaFoldDB" id="A0A9X4MG59"/>
<accession>A0A9X4MG59</accession>
<dbReference type="EMBL" id="JAPHEH010000001">
    <property type="protein sequence ID" value="MDG4476641.1"/>
    <property type="molecule type" value="Genomic_DNA"/>
</dbReference>
<proteinExistence type="predicted"/>
<organism evidence="1 2">
    <name type="scientific">Thiovibrio frasassiensis</name>
    <dbReference type="NCBI Taxonomy" id="2984131"/>
    <lineage>
        <taxon>Bacteria</taxon>
        <taxon>Pseudomonadati</taxon>
        <taxon>Thermodesulfobacteriota</taxon>
        <taxon>Desulfobulbia</taxon>
        <taxon>Desulfobulbales</taxon>
        <taxon>Thiovibrionaceae</taxon>
        <taxon>Thiovibrio</taxon>
    </lineage>
</organism>
<reference evidence="1" key="2">
    <citation type="submission" date="2022-10" db="EMBL/GenBank/DDBJ databases">
        <authorList>
            <person name="Aronson H.S."/>
        </authorList>
    </citation>
    <scope>NUCLEOTIDE SEQUENCE</scope>
    <source>
        <strain evidence="1">RS19-109</strain>
    </source>
</reference>
<gene>
    <name evidence="1" type="ORF">OLX77_10810</name>
</gene>